<sequence>MEATAGKKRYSAYNATAYAPGYDGTAARRLVQEEVLRPLPKVSPRHVEHARPRVRVRQQEKVSVFAVVGFLAVGIFAALVLMSYVNLTTAGDEAVKLRGQLSALQTEEAKLLAKYELTYDLKTLEETMTAAGMVKPQSGQIYTIDLSEPDGVVRYQKESPTAGAAGAVNGLREVFLTIVEYFR</sequence>
<keyword evidence="1" id="KW-1133">Transmembrane helix</keyword>
<evidence type="ECO:0008006" key="3">
    <source>
        <dbReference type="Google" id="ProtNLM"/>
    </source>
</evidence>
<keyword evidence="1" id="KW-0472">Membrane</keyword>
<evidence type="ECO:0000256" key="1">
    <source>
        <dbReference type="SAM" id="Phobius"/>
    </source>
</evidence>
<protein>
    <recommendedName>
        <fullName evidence="3">Cell division protein FtsL</fullName>
    </recommendedName>
</protein>
<reference evidence="2" key="1">
    <citation type="submission" date="2019-08" db="EMBL/GenBank/DDBJ databases">
        <authorList>
            <person name="Kucharzyk K."/>
            <person name="Murdoch R.W."/>
            <person name="Higgins S."/>
            <person name="Loffler F."/>
        </authorList>
    </citation>
    <scope>NUCLEOTIDE SEQUENCE</scope>
</reference>
<evidence type="ECO:0000313" key="2">
    <source>
        <dbReference type="EMBL" id="MPM64244.1"/>
    </source>
</evidence>
<accession>A0A645BQZ3</accession>
<comment type="caution">
    <text evidence="2">The sequence shown here is derived from an EMBL/GenBank/DDBJ whole genome shotgun (WGS) entry which is preliminary data.</text>
</comment>
<organism evidence="2">
    <name type="scientific">bioreactor metagenome</name>
    <dbReference type="NCBI Taxonomy" id="1076179"/>
    <lineage>
        <taxon>unclassified sequences</taxon>
        <taxon>metagenomes</taxon>
        <taxon>ecological metagenomes</taxon>
    </lineage>
</organism>
<dbReference type="EMBL" id="VSSQ01019842">
    <property type="protein sequence ID" value="MPM64244.1"/>
    <property type="molecule type" value="Genomic_DNA"/>
</dbReference>
<keyword evidence="1" id="KW-0812">Transmembrane</keyword>
<feature type="transmembrane region" description="Helical" evidence="1">
    <location>
        <begin position="62"/>
        <end position="85"/>
    </location>
</feature>
<dbReference type="AlphaFoldDB" id="A0A645BQZ3"/>
<name>A0A645BQZ3_9ZZZZ</name>
<proteinExistence type="predicted"/>
<gene>
    <name evidence="2" type="ORF">SDC9_111130</name>
</gene>